<name>A0AAW1PVL4_9CHLO</name>
<organism evidence="2 3">
    <name type="scientific">Symbiochloris irregularis</name>
    <dbReference type="NCBI Taxonomy" id="706552"/>
    <lineage>
        <taxon>Eukaryota</taxon>
        <taxon>Viridiplantae</taxon>
        <taxon>Chlorophyta</taxon>
        <taxon>core chlorophytes</taxon>
        <taxon>Trebouxiophyceae</taxon>
        <taxon>Trebouxiales</taxon>
        <taxon>Trebouxiaceae</taxon>
        <taxon>Symbiochloris</taxon>
    </lineage>
</organism>
<dbReference type="Proteomes" id="UP001465755">
    <property type="component" value="Unassembled WGS sequence"/>
</dbReference>
<comment type="caution">
    <text evidence="2">The sequence shown here is derived from an EMBL/GenBank/DDBJ whole genome shotgun (WGS) entry which is preliminary data.</text>
</comment>
<gene>
    <name evidence="2" type="ORF">WJX73_003936</name>
</gene>
<feature type="compositionally biased region" description="Acidic residues" evidence="1">
    <location>
        <begin position="102"/>
        <end position="137"/>
    </location>
</feature>
<dbReference type="EMBL" id="JALJOQ010000006">
    <property type="protein sequence ID" value="KAK9812491.1"/>
    <property type="molecule type" value="Genomic_DNA"/>
</dbReference>
<evidence type="ECO:0000313" key="3">
    <source>
        <dbReference type="Proteomes" id="UP001465755"/>
    </source>
</evidence>
<proteinExistence type="predicted"/>
<accession>A0AAW1PVL4</accession>
<reference evidence="2 3" key="1">
    <citation type="journal article" date="2024" name="Nat. Commun.">
        <title>Phylogenomics reveals the evolutionary origins of lichenization in chlorophyte algae.</title>
        <authorList>
            <person name="Puginier C."/>
            <person name="Libourel C."/>
            <person name="Otte J."/>
            <person name="Skaloud P."/>
            <person name="Haon M."/>
            <person name="Grisel S."/>
            <person name="Petersen M."/>
            <person name="Berrin J.G."/>
            <person name="Delaux P.M."/>
            <person name="Dal Grande F."/>
            <person name="Keller J."/>
        </authorList>
    </citation>
    <scope>NUCLEOTIDE SEQUENCE [LARGE SCALE GENOMIC DNA]</scope>
    <source>
        <strain evidence="2 3">SAG 2036</strain>
    </source>
</reference>
<evidence type="ECO:0000313" key="2">
    <source>
        <dbReference type="EMBL" id="KAK9812491.1"/>
    </source>
</evidence>
<dbReference type="AlphaFoldDB" id="A0AAW1PVL4"/>
<sequence>MLSRFHSLALKASLYLSHSLGCGVIITGTDALTGSLSRRRGMLLAPDLEPPVYEHLTNQLQEDDLLQLEQQLQRQKLEVQNHMKDTLPLGATRTQGQQPVEDLAEAAEVGDTDDDDAEGSEDEDDEEEEDEDEELESDTDRPMIRTEFMTPDF</sequence>
<keyword evidence="3" id="KW-1185">Reference proteome</keyword>
<evidence type="ECO:0000256" key="1">
    <source>
        <dbReference type="SAM" id="MobiDB-lite"/>
    </source>
</evidence>
<feature type="region of interest" description="Disordered" evidence="1">
    <location>
        <begin position="81"/>
        <end position="153"/>
    </location>
</feature>
<protein>
    <submittedName>
        <fullName evidence="2">Uncharacterized protein</fullName>
    </submittedName>
</protein>